<keyword evidence="2" id="KW-1185">Reference proteome</keyword>
<name>A0AAD7AKZ7_9AGAR</name>
<dbReference type="AlphaFoldDB" id="A0AAD7AKZ7"/>
<organism evidence="1 2">
    <name type="scientific">Mycena albidolilacea</name>
    <dbReference type="NCBI Taxonomy" id="1033008"/>
    <lineage>
        <taxon>Eukaryota</taxon>
        <taxon>Fungi</taxon>
        <taxon>Dikarya</taxon>
        <taxon>Basidiomycota</taxon>
        <taxon>Agaricomycotina</taxon>
        <taxon>Agaricomycetes</taxon>
        <taxon>Agaricomycetidae</taxon>
        <taxon>Agaricales</taxon>
        <taxon>Marasmiineae</taxon>
        <taxon>Mycenaceae</taxon>
        <taxon>Mycena</taxon>
    </lineage>
</organism>
<comment type="caution">
    <text evidence="1">The sequence shown here is derived from an EMBL/GenBank/DDBJ whole genome shotgun (WGS) entry which is preliminary data.</text>
</comment>
<dbReference type="EMBL" id="JARIHO010000005">
    <property type="protein sequence ID" value="KAJ7361308.1"/>
    <property type="molecule type" value="Genomic_DNA"/>
</dbReference>
<sequence length="200" mass="22327">MAFYNLVNAGIGPAQGIEESAGTYKAHMERLYCNQSYPAPPPSRQYYDDPCYSTTPEVTRPPTTIEKENINPLLSASHVVDNSQPSNNRYYRQTALPSSPLRRRIPHYTPVSPRREYLPAPSLPASTTHAVRPFGVSNNTSNIAILPATDLMPHERPAPLIWMSPVKYSASASSSQIRTQQWQAQVLARSNPPVISTFYR</sequence>
<reference evidence="1" key="1">
    <citation type="submission" date="2023-03" db="EMBL/GenBank/DDBJ databases">
        <title>Massive genome expansion in bonnet fungi (Mycena s.s.) driven by repeated elements and novel gene families across ecological guilds.</title>
        <authorList>
            <consortium name="Lawrence Berkeley National Laboratory"/>
            <person name="Harder C.B."/>
            <person name="Miyauchi S."/>
            <person name="Viragh M."/>
            <person name="Kuo A."/>
            <person name="Thoen E."/>
            <person name="Andreopoulos B."/>
            <person name="Lu D."/>
            <person name="Skrede I."/>
            <person name="Drula E."/>
            <person name="Henrissat B."/>
            <person name="Morin E."/>
            <person name="Kohler A."/>
            <person name="Barry K."/>
            <person name="LaButti K."/>
            <person name="Morin E."/>
            <person name="Salamov A."/>
            <person name="Lipzen A."/>
            <person name="Mereny Z."/>
            <person name="Hegedus B."/>
            <person name="Baldrian P."/>
            <person name="Stursova M."/>
            <person name="Weitz H."/>
            <person name="Taylor A."/>
            <person name="Grigoriev I.V."/>
            <person name="Nagy L.G."/>
            <person name="Martin F."/>
            <person name="Kauserud H."/>
        </authorList>
    </citation>
    <scope>NUCLEOTIDE SEQUENCE</scope>
    <source>
        <strain evidence="1">CBHHK002</strain>
    </source>
</reference>
<accession>A0AAD7AKZ7</accession>
<protein>
    <submittedName>
        <fullName evidence="1">Uncharacterized protein</fullName>
    </submittedName>
</protein>
<proteinExistence type="predicted"/>
<evidence type="ECO:0000313" key="2">
    <source>
        <dbReference type="Proteomes" id="UP001218218"/>
    </source>
</evidence>
<evidence type="ECO:0000313" key="1">
    <source>
        <dbReference type="EMBL" id="KAJ7361308.1"/>
    </source>
</evidence>
<gene>
    <name evidence="1" type="ORF">DFH08DRAFT_370452</name>
</gene>
<dbReference type="Proteomes" id="UP001218218">
    <property type="component" value="Unassembled WGS sequence"/>
</dbReference>